<proteinExistence type="predicted"/>
<reference evidence="2" key="1">
    <citation type="submission" date="2020-11" db="EMBL/GenBank/DDBJ databases">
        <authorList>
            <consortium name="DOE Joint Genome Institute"/>
            <person name="Ahrendt S."/>
            <person name="Riley R."/>
            <person name="Andreopoulos W."/>
            <person name="Labutti K."/>
            <person name="Pangilinan J."/>
            <person name="Ruiz-Duenas F.J."/>
            <person name="Barrasa J.M."/>
            <person name="Sanchez-Garcia M."/>
            <person name="Camarero S."/>
            <person name="Miyauchi S."/>
            <person name="Serrano A."/>
            <person name="Linde D."/>
            <person name="Babiker R."/>
            <person name="Drula E."/>
            <person name="Ayuso-Fernandez I."/>
            <person name="Pacheco R."/>
            <person name="Padilla G."/>
            <person name="Ferreira P."/>
            <person name="Barriuso J."/>
            <person name="Kellner H."/>
            <person name="Castanera R."/>
            <person name="Alfaro M."/>
            <person name="Ramirez L."/>
            <person name="Pisabarro A.G."/>
            <person name="Kuo A."/>
            <person name="Tritt A."/>
            <person name="Lipzen A."/>
            <person name="He G."/>
            <person name="Yan M."/>
            <person name="Ng V."/>
            <person name="Cullen D."/>
            <person name="Martin F."/>
            <person name="Rosso M.-N."/>
            <person name="Henrissat B."/>
            <person name="Hibbett D."/>
            <person name="Martinez A.T."/>
            <person name="Grigoriev I.V."/>
        </authorList>
    </citation>
    <scope>NUCLEOTIDE SEQUENCE</scope>
    <source>
        <strain evidence="2">ATCC 90797</strain>
    </source>
</reference>
<evidence type="ECO:0000313" key="2">
    <source>
        <dbReference type="EMBL" id="KAF9488378.1"/>
    </source>
</evidence>
<sequence>MQTTWLSKAKLLETQSPPPEVKPVTIKEKEKANLDEEGGSAKSQAKRRKVSESPVKLMTGSRKRTTEHPGLVGKRKRRTTKEVQAERAEKEACALAVAEAKTNAVAQSATLEIVSKDDDAEVFDWSPVNNYVKSDSEMVEDLAVVAATPKQKELAKFKQALLADVEAQKAELHLKKASATGKRQTPTVLPLASRLKLGRKAPVVTQAAVHHKEIGRLTDDHTLSSRPAFQSMNMGQDFNVQNVVELIGPNSTDSSSEKSDNVAVHPVPKVKHTSKPQIQRRQQIVTPDSDSDSPICTTTGTWKLKTAIVPKQTNRMNDPKVKAVNWSSVLASQITAAKSFKTLPSLFSNSHTIKKFRAICYSHWMRSDDPFNDFMLESPVLLSVVQQALEEAFPNNQYTPHKNDIFHQTIYDNINMHHSNLACTALSLIKLFVSDMTKSEIWQWVQWTLATRLGEVVYAQPCPPGYSIVKDAPNFQKPKGFLLTSFVIELAKPHMKAVKDANVDFSAPHGLLALILVALERAVWSYKSGTYVAPQKFGAQHAALVTEYLCSLKPYNKWNNFYNACNLSPHGHSSEYNDNAMAETSQTDIGRRALLFSSSPVKA</sequence>
<dbReference type="Proteomes" id="UP000807025">
    <property type="component" value="Unassembled WGS sequence"/>
</dbReference>
<dbReference type="AlphaFoldDB" id="A0A9P6DA66"/>
<accession>A0A9P6DA66</accession>
<name>A0A9P6DA66_PLEER</name>
<gene>
    <name evidence="2" type="ORF">BDN71DRAFT_1513115</name>
</gene>
<evidence type="ECO:0000256" key="1">
    <source>
        <dbReference type="SAM" id="MobiDB-lite"/>
    </source>
</evidence>
<dbReference type="OrthoDB" id="3070163at2759"/>
<organism evidence="2 3">
    <name type="scientific">Pleurotus eryngii</name>
    <name type="common">Boletus of the steppes</name>
    <dbReference type="NCBI Taxonomy" id="5323"/>
    <lineage>
        <taxon>Eukaryota</taxon>
        <taxon>Fungi</taxon>
        <taxon>Dikarya</taxon>
        <taxon>Basidiomycota</taxon>
        <taxon>Agaricomycotina</taxon>
        <taxon>Agaricomycetes</taxon>
        <taxon>Agaricomycetidae</taxon>
        <taxon>Agaricales</taxon>
        <taxon>Pleurotineae</taxon>
        <taxon>Pleurotaceae</taxon>
        <taxon>Pleurotus</taxon>
    </lineage>
</organism>
<feature type="compositionally biased region" description="Basic and acidic residues" evidence="1">
    <location>
        <begin position="25"/>
        <end position="34"/>
    </location>
</feature>
<comment type="caution">
    <text evidence="2">The sequence shown here is derived from an EMBL/GenBank/DDBJ whole genome shotgun (WGS) entry which is preliminary data.</text>
</comment>
<feature type="region of interest" description="Disordered" evidence="1">
    <location>
        <begin position="1"/>
        <end position="84"/>
    </location>
</feature>
<feature type="region of interest" description="Disordered" evidence="1">
    <location>
        <begin position="269"/>
        <end position="293"/>
    </location>
</feature>
<dbReference type="EMBL" id="MU154716">
    <property type="protein sequence ID" value="KAF9488378.1"/>
    <property type="molecule type" value="Genomic_DNA"/>
</dbReference>
<feature type="compositionally biased region" description="Polar residues" evidence="1">
    <location>
        <begin position="275"/>
        <end position="293"/>
    </location>
</feature>
<keyword evidence="3" id="KW-1185">Reference proteome</keyword>
<protein>
    <submittedName>
        <fullName evidence="2">Uncharacterized protein</fullName>
    </submittedName>
</protein>
<evidence type="ECO:0000313" key="3">
    <source>
        <dbReference type="Proteomes" id="UP000807025"/>
    </source>
</evidence>